<dbReference type="EMBL" id="JAFEKC020000011">
    <property type="protein sequence ID" value="KAK0512465.1"/>
    <property type="molecule type" value="Genomic_DNA"/>
</dbReference>
<evidence type="ECO:0000259" key="1">
    <source>
        <dbReference type="Pfam" id="PF10000"/>
    </source>
</evidence>
<protein>
    <recommendedName>
        <fullName evidence="1">DUF2241 domain-containing protein</fullName>
    </recommendedName>
</protein>
<dbReference type="PANTHER" id="PTHR39199">
    <property type="entry name" value="BLR5128 PROTEIN"/>
    <property type="match status" value="1"/>
</dbReference>
<accession>A0AA39R2B4</accession>
<reference evidence="2" key="1">
    <citation type="submission" date="2023-03" db="EMBL/GenBank/DDBJ databases">
        <title>Complete genome of Cladonia borealis.</title>
        <authorList>
            <person name="Park H."/>
        </authorList>
    </citation>
    <scope>NUCLEOTIDE SEQUENCE</scope>
    <source>
        <strain evidence="2">ANT050790</strain>
    </source>
</reference>
<name>A0AA39R2B4_9LECA</name>
<feature type="domain" description="DUF2241" evidence="1">
    <location>
        <begin position="6"/>
        <end position="77"/>
    </location>
</feature>
<dbReference type="InterPro" id="IPR018717">
    <property type="entry name" value="DUF2241"/>
</dbReference>
<proteinExistence type="predicted"/>
<dbReference type="Gene3D" id="3.30.2130.10">
    <property type="entry name" value="VC0802-like"/>
    <property type="match status" value="1"/>
</dbReference>
<dbReference type="GO" id="GO:0046394">
    <property type="term" value="P:carboxylic acid biosynthetic process"/>
    <property type="evidence" value="ECO:0007669"/>
    <property type="project" value="UniProtKB-ARBA"/>
</dbReference>
<gene>
    <name evidence="2" type="ORF">JMJ35_005593</name>
</gene>
<evidence type="ECO:0000313" key="3">
    <source>
        <dbReference type="Proteomes" id="UP001166286"/>
    </source>
</evidence>
<comment type="caution">
    <text evidence="2">The sequence shown here is derived from an EMBL/GenBank/DDBJ whole genome shotgun (WGS) entry which is preliminary data.</text>
</comment>
<evidence type="ECO:0000313" key="2">
    <source>
        <dbReference type="EMBL" id="KAK0512465.1"/>
    </source>
</evidence>
<dbReference type="InterPro" id="IPR045865">
    <property type="entry name" value="ACT-like_dom_sf"/>
</dbReference>
<keyword evidence="3" id="KW-1185">Reference proteome</keyword>
<sequence length="149" mass="15962">MSAPLGESSLGALLATLHTTMHPSTFVFSTFPLPSPPPAPLKDLAQMVFKEAEGTTLITTLQDAESHGVQGYTFPCRMITCEVHSSLEAVGFMAVIATRLAQKGMGVNPVSGFFHDHLFVPLGREEQALQCLEELAKENSNMSKGEEAG</sequence>
<dbReference type="Proteomes" id="UP001166286">
    <property type="component" value="Unassembled WGS sequence"/>
</dbReference>
<dbReference type="PANTHER" id="PTHR39199:SF1">
    <property type="entry name" value="BLR5128 PROTEIN"/>
    <property type="match status" value="1"/>
</dbReference>
<dbReference type="Pfam" id="PF10000">
    <property type="entry name" value="ACT_3"/>
    <property type="match status" value="1"/>
</dbReference>
<organism evidence="2 3">
    <name type="scientific">Cladonia borealis</name>
    <dbReference type="NCBI Taxonomy" id="184061"/>
    <lineage>
        <taxon>Eukaryota</taxon>
        <taxon>Fungi</taxon>
        <taxon>Dikarya</taxon>
        <taxon>Ascomycota</taxon>
        <taxon>Pezizomycotina</taxon>
        <taxon>Lecanoromycetes</taxon>
        <taxon>OSLEUM clade</taxon>
        <taxon>Lecanoromycetidae</taxon>
        <taxon>Lecanorales</taxon>
        <taxon>Lecanorineae</taxon>
        <taxon>Cladoniaceae</taxon>
        <taxon>Cladonia</taxon>
    </lineage>
</organism>
<dbReference type="AlphaFoldDB" id="A0AA39R2B4"/>
<dbReference type="GO" id="GO:0006520">
    <property type="term" value="P:amino acid metabolic process"/>
    <property type="evidence" value="ECO:0007669"/>
    <property type="project" value="UniProtKB-ARBA"/>
</dbReference>
<dbReference type="SUPFAM" id="SSF55021">
    <property type="entry name" value="ACT-like"/>
    <property type="match status" value="2"/>
</dbReference>